<keyword evidence="9" id="KW-1185">Reference proteome</keyword>
<sequence>MGWFRTLLRWSEAPSSASTSDAVTLEAPPPRARFGVDVPSQILEAATGGGAIAARVSRDEALQVPAVLRARNLIAGTLSTLPMRFHDRDRRQATPTTLLEQIDPDVPNSVTMAATYEDLLFESVSWWRVTRFGWHGYPVEAQHVPIDSVHVSGTGRLPSQMLISPDVPYPSDGQVFIDGIPVDDREVIRFDSPNPPLLVHAARAIRTALRLDRTASSYADEPTPQGLLLPEDGTEPLDDGEVDDLMDRWSTARRNRTWAYLQGVKAQTLQWSPEQLQLADARQHAVLEIARATGVDPEDLGVSTTSRTYANAESRRLALLDFTLGAYVTAVQERLSMRDVLPRGYYAKVDFAGFLRSDARTRMETYEVGLRVGAYTHDEIRELEDKPLLTGDERAEIERQRATAPPAEEDNEMPPTMHFGAGTAQVSFDAAETVSTFRVNTEKRTISGLVVPWGKVANNGEAKWRFADESLHWVDETRTKLNLNHDSTQAIGYAVRLQNTSAGLDATFKIADVPEGDRALKLAEGKVFDGFSIEVDLEDGWENDPSDRSVRLVQRAKLRGVALTAMPAFDDARVSAVAASLDKRKDTGMGGEVTAEAGKTEQFDFAGYMKGLGDQITESHKNLTTELAGSIGESVSEGVKAALEQLPAPQDGPQGVRAARYTVGREAPVYSFNGFGNSLVRDAWYAAREQDSDATERLRKYRAQMDEMSKLAAANFAPQSTTSASQIIPPGYRPDLYVPELTRGRPLVGLCSRGMISNATPFLVPTFGSVTGATADHVEGTNPADGSLTFGEVTVTPGAISGRLTLTREIVDSSNPAIDQIALAAMRESYNQQTEAKVYTEINGKATTTTTYAAASVITDVRDLLAQYPFVRFAAPTGAAMNQKVTRAFATTNGSDGRPLLPSVGAENTSGLGNAVNQGWFIDGLTFVPAWSIGDALTNDVVLIVNRSDVWVWESPLLSFRFEEKQGPANIEMNVFGYFATRVLRASGIFAIRNP</sequence>
<evidence type="ECO:0000313" key="9">
    <source>
        <dbReference type="Proteomes" id="UP000545493"/>
    </source>
</evidence>
<dbReference type="InterPro" id="IPR054612">
    <property type="entry name" value="Phage_capsid-like_C"/>
</dbReference>
<dbReference type="AlphaFoldDB" id="A0A7X5UMB4"/>
<dbReference type="Gene3D" id="3.40.140.120">
    <property type="match status" value="1"/>
</dbReference>
<dbReference type="InterPro" id="IPR054613">
    <property type="entry name" value="Peptidase_S78_dom"/>
</dbReference>
<evidence type="ECO:0000259" key="6">
    <source>
        <dbReference type="Pfam" id="PF04586"/>
    </source>
</evidence>
<keyword evidence="4" id="KW-0378">Hydrolase</keyword>
<dbReference type="GO" id="GO:0008233">
    <property type="term" value="F:peptidase activity"/>
    <property type="evidence" value="ECO:0007669"/>
    <property type="project" value="UniProtKB-KW"/>
</dbReference>
<dbReference type="SUPFAM" id="SSF56563">
    <property type="entry name" value="Major capsid protein gp5"/>
    <property type="match status" value="1"/>
</dbReference>
<accession>A0A7X5UMB4</accession>
<feature type="region of interest" description="Disordered" evidence="5">
    <location>
        <begin position="215"/>
        <end position="237"/>
    </location>
</feature>
<keyword evidence="3 8" id="KW-0645">Protease</keyword>
<dbReference type="GO" id="GO:0006508">
    <property type="term" value="P:proteolysis"/>
    <property type="evidence" value="ECO:0007669"/>
    <property type="project" value="UniProtKB-KW"/>
</dbReference>
<dbReference type="Pfam" id="PF05065">
    <property type="entry name" value="Phage_capsid"/>
    <property type="match status" value="1"/>
</dbReference>
<proteinExistence type="predicted"/>
<comment type="subcellular location">
    <subcellularLocation>
        <location evidence="1">Virion</location>
    </subcellularLocation>
</comment>
<evidence type="ECO:0000256" key="4">
    <source>
        <dbReference type="ARBA" id="ARBA00022801"/>
    </source>
</evidence>
<dbReference type="Pfam" id="PF04586">
    <property type="entry name" value="Peptidase_S78"/>
    <property type="match status" value="1"/>
</dbReference>
<dbReference type="NCBIfam" id="TIGR01554">
    <property type="entry name" value="major_cap_HK97"/>
    <property type="match status" value="1"/>
</dbReference>
<keyword evidence="2" id="KW-1188">Viral release from host cell</keyword>
<name>A0A7X5UMB4_9PSEU</name>
<dbReference type="Gene3D" id="1.20.1270.210">
    <property type="match status" value="1"/>
</dbReference>
<dbReference type="InterPro" id="IPR006944">
    <property type="entry name" value="Phage/GTA_portal"/>
</dbReference>
<evidence type="ECO:0000259" key="7">
    <source>
        <dbReference type="Pfam" id="PF05065"/>
    </source>
</evidence>
<organism evidence="8 9">
    <name type="scientific">Saccharomonospora amisosensis</name>
    <dbReference type="NCBI Taxonomy" id="1128677"/>
    <lineage>
        <taxon>Bacteria</taxon>
        <taxon>Bacillati</taxon>
        <taxon>Actinomycetota</taxon>
        <taxon>Actinomycetes</taxon>
        <taxon>Pseudonocardiales</taxon>
        <taxon>Pseudonocardiaceae</taxon>
        <taxon>Saccharomonospora</taxon>
    </lineage>
</organism>
<dbReference type="Pfam" id="PF04860">
    <property type="entry name" value="Phage_portal"/>
    <property type="match status" value="1"/>
</dbReference>
<dbReference type="Proteomes" id="UP000545493">
    <property type="component" value="Unassembled WGS sequence"/>
</dbReference>
<protein>
    <submittedName>
        <fullName evidence="8">HK97 family phage prohead protease</fullName>
    </submittedName>
</protein>
<dbReference type="EMBL" id="JAAOYM010000001">
    <property type="protein sequence ID" value="NIJ10620.1"/>
    <property type="molecule type" value="Genomic_DNA"/>
</dbReference>
<dbReference type="Gene3D" id="3.30.1120.70">
    <property type="match status" value="1"/>
</dbReference>
<comment type="caution">
    <text evidence="8">The sequence shown here is derived from an EMBL/GenBank/DDBJ whole genome shotgun (WGS) entry which is preliminary data.</text>
</comment>
<evidence type="ECO:0000256" key="5">
    <source>
        <dbReference type="SAM" id="MobiDB-lite"/>
    </source>
</evidence>
<evidence type="ECO:0000256" key="3">
    <source>
        <dbReference type="ARBA" id="ARBA00022670"/>
    </source>
</evidence>
<dbReference type="RefSeq" id="WP_167166859.1">
    <property type="nucleotide sequence ID" value="NZ_JAAOYM010000001.1"/>
</dbReference>
<reference evidence="8 9" key="1">
    <citation type="submission" date="2020-03" db="EMBL/GenBank/DDBJ databases">
        <title>Sequencing the genomes of 1000 actinobacteria strains.</title>
        <authorList>
            <person name="Klenk H.-P."/>
        </authorList>
    </citation>
    <scope>NUCLEOTIDE SEQUENCE [LARGE SCALE GENOMIC DNA]</scope>
    <source>
        <strain evidence="8 9">DSM 45685</strain>
    </source>
</reference>
<evidence type="ECO:0000256" key="2">
    <source>
        <dbReference type="ARBA" id="ARBA00022612"/>
    </source>
</evidence>
<feature type="domain" description="Prohead serine protease" evidence="6">
    <location>
        <begin position="442"/>
        <end position="585"/>
    </location>
</feature>
<feature type="domain" description="Phage capsid-like C-terminal" evidence="7">
    <location>
        <begin position="738"/>
        <end position="909"/>
    </location>
</feature>
<evidence type="ECO:0000256" key="1">
    <source>
        <dbReference type="ARBA" id="ARBA00004328"/>
    </source>
</evidence>
<gene>
    <name evidence="8" type="ORF">FHU38_000964</name>
</gene>
<dbReference type="InterPro" id="IPR024455">
    <property type="entry name" value="Phage_capsid"/>
</dbReference>
<evidence type="ECO:0000313" key="8">
    <source>
        <dbReference type="EMBL" id="NIJ10620.1"/>
    </source>
</evidence>